<proteinExistence type="predicted"/>
<name>A0A0R0J640_SOYBN</name>
<evidence type="ECO:0000313" key="1">
    <source>
        <dbReference type="EMBL" id="KRH47992.1"/>
    </source>
</evidence>
<organism evidence="1">
    <name type="scientific">Glycine max</name>
    <name type="common">Soybean</name>
    <name type="synonym">Glycine hispida</name>
    <dbReference type="NCBI Taxonomy" id="3847"/>
    <lineage>
        <taxon>Eukaryota</taxon>
        <taxon>Viridiplantae</taxon>
        <taxon>Streptophyta</taxon>
        <taxon>Embryophyta</taxon>
        <taxon>Tracheophyta</taxon>
        <taxon>Spermatophyta</taxon>
        <taxon>Magnoliopsida</taxon>
        <taxon>eudicotyledons</taxon>
        <taxon>Gunneridae</taxon>
        <taxon>Pentapetalae</taxon>
        <taxon>rosids</taxon>
        <taxon>fabids</taxon>
        <taxon>Fabales</taxon>
        <taxon>Fabaceae</taxon>
        <taxon>Papilionoideae</taxon>
        <taxon>50 kb inversion clade</taxon>
        <taxon>NPAAA clade</taxon>
        <taxon>indigoferoid/millettioid clade</taxon>
        <taxon>Phaseoleae</taxon>
        <taxon>Glycine</taxon>
        <taxon>Glycine subgen. Soja</taxon>
    </lineage>
</organism>
<dbReference type="EMBL" id="CM000840">
    <property type="protein sequence ID" value="KRH47992.1"/>
    <property type="molecule type" value="Genomic_DNA"/>
</dbReference>
<dbReference type="Proteomes" id="UP000008827">
    <property type="component" value="Chromosome 7"/>
</dbReference>
<evidence type="ECO:0000313" key="2">
    <source>
        <dbReference type="EnsemblPlants" id="KRH47992"/>
    </source>
</evidence>
<keyword evidence="3" id="KW-1185">Reference proteome</keyword>
<evidence type="ECO:0000313" key="3">
    <source>
        <dbReference type="Proteomes" id="UP000008827"/>
    </source>
</evidence>
<reference evidence="1 2" key="1">
    <citation type="journal article" date="2010" name="Nature">
        <title>Genome sequence of the palaeopolyploid soybean.</title>
        <authorList>
            <person name="Schmutz J."/>
            <person name="Cannon S.B."/>
            <person name="Schlueter J."/>
            <person name="Ma J."/>
            <person name="Mitros T."/>
            <person name="Nelson W."/>
            <person name="Hyten D.L."/>
            <person name="Song Q."/>
            <person name="Thelen J.J."/>
            <person name="Cheng J."/>
            <person name="Xu D."/>
            <person name="Hellsten U."/>
            <person name="May G.D."/>
            <person name="Yu Y."/>
            <person name="Sakurai T."/>
            <person name="Umezawa T."/>
            <person name="Bhattacharyya M.K."/>
            <person name="Sandhu D."/>
            <person name="Valliyodan B."/>
            <person name="Lindquist E."/>
            <person name="Peto M."/>
            <person name="Grant D."/>
            <person name="Shu S."/>
            <person name="Goodstein D."/>
            <person name="Barry K."/>
            <person name="Futrell-Griggs M."/>
            <person name="Abernathy B."/>
            <person name="Du J."/>
            <person name="Tian Z."/>
            <person name="Zhu L."/>
            <person name="Gill N."/>
            <person name="Joshi T."/>
            <person name="Libault M."/>
            <person name="Sethuraman A."/>
            <person name="Zhang X.-C."/>
            <person name="Shinozaki K."/>
            <person name="Nguyen H.T."/>
            <person name="Wing R.A."/>
            <person name="Cregan P."/>
            <person name="Specht J."/>
            <person name="Grimwood J."/>
            <person name="Rokhsar D."/>
            <person name="Stacey G."/>
            <person name="Shoemaker R.C."/>
            <person name="Jackson S.A."/>
        </authorList>
    </citation>
    <scope>NUCLEOTIDE SEQUENCE [LARGE SCALE GENOMIC DNA]</scope>
    <source>
        <strain evidence="2">cv. Williams 82</strain>
        <tissue evidence="1">Callus</tissue>
    </source>
</reference>
<gene>
    <name evidence="1" type="ORF">GLYMA_07G061100</name>
</gene>
<reference evidence="1" key="3">
    <citation type="submission" date="2018-07" db="EMBL/GenBank/DDBJ databases">
        <title>WGS assembly of Glycine max.</title>
        <authorList>
            <person name="Schmutz J."/>
            <person name="Cannon S."/>
            <person name="Schlueter J."/>
            <person name="Ma J."/>
            <person name="Mitros T."/>
            <person name="Nelson W."/>
            <person name="Hyten D."/>
            <person name="Song Q."/>
            <person name="Thelen J."/>
            <person name="Cheng J."/>
            <person name="Xu D."/>
            <person name="Hellsten U."/>
            <person name="May G."/>
            <person name="Yu Y."/>
            <person name="Sakurai T."/>
            <person name="Umezawa T."/>
            <person name="Bhattacharyya M."/>
            <person name="Sandhu D."/>
            <person name="Valliyodan B."/>
            <person name="Lindquist E."/>
            <person name="Peto M."/>
            <person name="Grant D."/>
            <person name="Shu S."/>
            <person name="Goodstein D."/>
            <person name="Barry K."/>
            <person name="Futrell-Griggs M."/>
            <person name="Abernathy B."/>
            <person name="Du J."/>
            <person name="Tian Z."/>
            <person name="Zhu L."/>
            <person name="Gill N."/>
            <person name="Joshi T."/>
            <person name="Libault M."/>
            <person name="Sethuraman A."/>
            <person name="Zhang X."/>
            <person name="Shinozaki K."/>
            <person name="Nguyen H."/>
            <person name="Wing R."/>
            <person name="Cregan P."/>
            <person name="Specht J."/>
            <person name="Grimwood J."/>
            <person name="Rokhsar D."/>
            <person name="Stacey G."/>
            <person name="Shoemaker R."/>
            <person name="Jackson S."/>
        </authorList>
    </citation>
    <scope>NUCLEOTIDE SEQUENCE</scope>
    <source>
        <tissue evidence="1">Callus</tissue>
    </source>
</reference>
<protein>
    <submittedName>
        <fullName evidence="1 2">Uncharacterized protein</fullName>
    </submittedName>
</protein>
<dbReference type="OrthoDB" id="1449489at2759"/>
<dbReference type="Gramene" id="KRH47992">
    <property type="protein sequence ID" value="KRH47992"/>
    <property type="gene ID" value="GLYMA_07G061100"/>
</dbReference>
<dbReference type="EnsemblPlants" id="KRH47992">
    <property type="protein sequence ID" value="KRH47992"/>
    <property type="gene ID" value="GLYMA_07G061100"/>
</dbReference>
<sequence>MAEYCNQYFSIPYTSKHCLGYWVSNTSWSSLTSIMSGYDGKPLLLIRGYLWFRNNIRSKSRVCMNWEMKLLP</sequence>
<dbReference type="InParanoid" id="A0A0R0J640"/>
<accession>A0A0R0J640</accession>
<dbReference type="AlphaFoldDB" id="A0A0R0J640"/>
<reference evidence="2" key="2">
    <citation type="submission" date="2018-02" db="UniProtKB">
        <authorList>
            <consortium name="EnsemblPlants"/>
        </authorList>
    </citation>
    <scope>IDENTIFICATION</scope>
    <source>
        <strain evidence="2">Williams 82</strain>
    </source>
</reference>